<gene>
    <name evidence="1" type="ORF">JR316_0006920</name>
</gene>
<dbReference type="Proteomes" id="UP000664032">
    <property type="component" value="Unassembled WGS sequence"/>
</dbReference>
<comment type="caution">
    <text evidence="1">The sequence shown here is derived from an EMBL/GenBank/DDBJ whole genome shotgun (WGS) entry which is preliminary data.</text>
</comment>
<reference evidence="1" key="1">
    <citation type="submission" date="2021-10" db="EMBL/GenBank/DDBJ databases">
        <title>Psilocybe cubensis genome.</title>
        <authorList>
            <person name="Mckernan K.J."/>
            <person name="Crawford S."/>
            <person name="Trippe A."/>
            <person name="Kane L.T."/>
            <person name="Mclaughlin S."/>
        </authorList>
    </citation>
    <scope>NUCLEOTIDE SEQUENCE</scope>
    <source>
        <strain evidence="1">MGC-MH-2018</strain>
    </source>
</reference>
<name>A0ACB8GY10_PSICU</name>
<protein>
    <submittedName>
        <fullName evidence="1">Uncharacterized protein</fullName>
    </submittedName>
</protein>
<keyword evidence="2" id="KW-1185">Reference proteome</keyword>
<organism evidence="1 2">
    <name type="scientific">Psilocybe cubensis</name>
    <name type="common">Psychedelic mushroom</name>
    <name type="synonym">Stropharia cubensis</name>
    <dbReference type="NCBI Taxonomy" id="181762"/>
    <lineage>
        <taxon>Eukaryota</taxon>
        <taxon>Fungi</taxon>
        <taxon>Dikarya</taxon>
        <taxon>Basidiomycota</taxon>
        <taxon>Agaricomycotina</taxon>
        <taxon>Agaricomycetes</taxon>
        <taxon>Agaricomycetidae</taxon>
        <taxon>Agaricales</taxon>
        <taxon>Agaricineae</taxon>
        <taxon>Strophariaceae</taxon>
        <taxon>Psilocybe</taxon>
    </lineage>
</organism>
<dbReference type="EMBL" id="JAFIQS020000006">
    <property type="protein sequence ID" value="KAH9480322.1"/>
    <property type="molecule type" value="Genomic_DNA"/>
</dbReference>
<accession>A0ACB8GY10</accession>
<evidence type="ECO:0000313" key="2">
    <source>
        <dbReference type="Proteomes" id="UP000664032"/>
    </source>
</evidence>
<proteinExistence type="predicted"/>
<sequence>MNRRVSLGRREVKRGEPWFDDGNIVLITQEDPTAFRLHRGVLARHSEVFSHMFELPQVLDSEAESFEGCQVVYIYDLPLELSNLFNAIYDSPNFTNQDADGFFYLAGILRLTTKYMIEQPRQSAIKYLTQTWSSTLEGHDSMVEIALNSQPVNGLTYPFVHPLHVLNLARETDINIVVPSALYFLSLYSLSDILSGDHPKLLLEHPSKPSSILAPSDILLYSLMYQHRLQILEDFIRDFCGKRIITPSCGPSSIDTCGKAFSRLVSQLRRSWSLRTGPLHFMLQTINRVSADSAICKRCRSDFARETSLLRQEVWDNLPSVVRLPSWDRIE</sequence>
<evidence type="ECO:0000313" key="1">
    <source>
        <dbReference type="EMBL" id="KAH9480322.1"/>
    </source>
</evidence>